<keyword evidence="4" id="KW-1185">Reference proteome</keyword>
<accession>A0AAU9V0T2</accession>
<proteinExistence type="predicted"/>
<dbReference type="InterPro" id="IPR006910">
    <property type="entry name" value="Rad21_Rec8_N"/>
</dbReference>
<evidence type="ECO:0000256" key="1">
    <source>
        <dbReference type="SAM" id="MobiDB-lite"/>
    </source>
</evidence>
<organism evidence="3 4">
    <name type="scientific">Euphydryas editha</name>
    <name type="common">Edith's checkerspot</name>
    <dbReference type="NCBI Taxonomy" id="104508"/>
    <lineage>
        <taxon>Eukaryota</taxon>
        <taxon>Metazoa</taxon>
        <taxon>Ecdysozoa</taxon>
        <taxon>Arthropoda</taxon>
        <taxon>Hexapoda</taxon>
        <taxon>Insecta</taxon>
        <taxon>Pterygota</taxon>
        <taxon>Neoptera</taxon>
        <taxon>Endopterygota</taxon>
        <taxon>Lepidoptera</taxon>
        <taxon>Glossata</taxon>
        <taxon>Ditrysia</taxon>
        <taxon>Papilionoidea</taxon>
        <taxon>Nymphalidae</taxon>
        <taxon>Nymphalinae</taxon>
        <taxon>Euphydryas</taxon>
    </lineage>
</organism>
<evidence type="ECO:0000313" key="3">
    <source>
        <dbReference type="EMBL" id="CAH2103803.1"/>
    </source>
</evidence>
<dbReference type="Pfam" id="PF04825">
    <property type="entry name" value="Rad21_Rec8_N"/>
    <property type="match status" value="1"/>
</dbReference>
<dbReference type="Proteomes" id="UP001153954">
    <property type="component" value="Unassembled WGS sequence"/>
</dbReference>
<dbReference type="AlphaFoldDB" id="A0AAU9V0T2"/>
<feature type="region of interest" description="Disordered" evidence="1">
    <location>
        <begin position="91"/>
        <end position="117"/>
    </location>
</feature>
<evidence type="ECO:0000313" key="4">
    <source>
        <dbReference type="Proteomes" id="UP001153954"/>
    </source>
</evidence>
<name>A0AAU9V0T2_EUPED</name>
<protein>
    <recommendedName>
        <fullName evidence="2">Rad21/Rec8-like protein N-terminal domain-containing protein</fullName>
    </recommendedName>
</protein>
<feature type="domain" description="Rad21/Rec8-like protein N-terminal" evidence="2">
    <location>
        <begin position="1"/>
        <end position="92"/>
    </location>
</feature>
<sequence>MFYDYNLMTNSELGVVWRYANRQKGVSDNVGIPKICSTIDELIDYDSSRKNRLSLRTSALLLNGTAHLYKEELDKLYQDCIQLNSQMLSRRTQDTSLTDDNNSGSISEENLRSKINN</sequence>
<evidence type="ECO:0000259" key="2">
    <source>
        <dbReference type="Pfam" id="PF04825"/>
    </source>
</evidence>
<gene>
    <name evidence="3" type="ORF">EEDITHA_LOCUS18270</name>
</gene>
<reference evidence="3" key="1">
    <citation type="submission" date="2022-03" db="EMBL/GenBank/DDBJ databases">
        <authorList>
            <person name="Tunstrom K."/>
        </authorList>
    </citation>
    <scope>NUCLEOTIDE SEQUENCE</scope>
</reference>
<comment type="caution">
    <text evidence="3">The sequence shown here is derived from an EMBL/GenBank/DDBJ whole genome shotgun (WGS) entry which is preliminary data.</text>
</comment>
<dbReference type="EMBL" id="CAKOGL010000026">
    <property type="protein sequence ID" value="CAH2103803.1"/>
    <property type="molecule type" value="Genomic_DNA"/>
</dbReference>